<accession>A0ABR7GP17</accession>
<gene>
    <name evidence="3" type="ORF">H8S02_08890</name>
</gene>
<protein>
    <submittedName>
        <fullName evidence="3">Spore maturation protein</fullName>
    </submittedName>
</protein>
<dbReference type="InterPro" id="IPR011642">
    <property type="entry name" value="Gate_dom"/>
</dbReference>
<keyword evidence="1" id="KW-0812">Transmembrane</keyword>
<evidence type="ECO:0000313" key="3">
    <source>
        <dbReference type="EMBL" id="MBC5696060.1"/>
    </source>
</evidence>
<evidence type="ECO:0000313" key="4">
    <source>
        <dbReference type="Proteomes" id="UP000641741"/>
    </source>
</evidence>
<dbReference type="PANTHER" id="PTHR35793:SF2">
    <property type="entry name" value="INNER MEMBRANE PROTEIN YJIG"/>
    <property type="match status" value="1"/>
</dbReference>
<comment type="caution">
    <text evidence="3">The sequence shown here is derived from an EMBL/GenBank/DDBJ whole genome shotgun (WGS) entry which is preliminary data.</text>
</comment>
<name>A0ABR7GP17_9FIRM</name>
<dbReference type="EMBL" id="JACOPK010000007">
    <property type="protein sequence ID" value="MBC5696060.1"/>
    <property type="molecule type" value="Genomic_DNA"/>
</dbReference>
<keyword evidence="1" id="KW-0472">Membrane</keyword>
<evidence type="ECO:0000256" key="1">
    <source>
        <dbReference type="SAM" id="Phobius"/>
    </source>
</evidence>
<proteinExistence type="predicted"/>
<dbReference type="Proteomes" id="UP000641741">
    <property type="component" value="Unassembled WGS sequence"/>
</dbReference>
<reference evidence="3 4" key="1">
    <citation type="submission" date="2020-08" db="EMBL/GenBank/DDBJ databases">
        <title>Genome public.</title>
        <authorList>
            <person name="Liu C."/>
            <person name="Sun Q."/>
        </authorList>
    </citation>
    <scope>NUCLEOTIDE SEQUENCE [LARGE SCALE GENOMIC DNA]</scope>
    <source>
        <strain evidence="3 4">M2</strain>
    </source>
</reference>
<keyword evidence="1" id="KW-1133">Transmembrane helix</keyword>
<evidence type="ECO:0000259" key="2">
    <source>
        <dbReference type="Pfam" id="PF07670"/>
    </source>
</evidence>
<keyword evidence="4" id="KW-1185">Reference proteome</keyword>
<sequence>MYAVYRGTAVFPVFIEGAKKGMQTAVGILPTMIGMLTAVYMLRASGAIDLASAWLAPLFHLLGIPQECVPLALLKPISGGGGLALGSELIRTAGPDSYVGRVAAVMLGSSETSIYTIGLYAGHLGLKRTRYAIPAALCADLAAFMMSAALADKLFPIC</sequence>
<feature type="transmembrane region" description="Helical" evidence="1">
    <location>
        <begin position="131"/>
        <end position="151"/>
    </location>
</feature>
<organism evidence="3 4">
    <name type="scientific">Agathobaculum hominis</name>
    <dbReference type="NCBI Taxonomy" id="2763014"/>
    <lineage>
        <taxon>Bacteria</taxon>
        <taxon>Bacillati</taxon>
        <taxon>Bacillota</taxon>
        <taxon>Clostridia</taxon>
        <taxon>Eubacteriales</taxon>
        <taxon>Butyricicoccaceae</taxon>
        <taxon>Agathobaculum</taxon>
    </lineage>
</organism>
<feature type="transmembrane region" description="Helical" evidence="1">
    <location>
        <begin position="22"/>
        <end position="42"/>
    </location>
</feature>
<dbReference type="InterPro" id="IPR052549">
    <property type="entry name" value="SpmB"/>
</dbReference>
<feature type="domain" description="Nucleoside transporter/FeoB GTPase Gate" evidence="2">
    <location>
        <begin position="26"/>
        <end position="126"/>
    </location>
</feature>
<dbReference type="PANTHER" id="PTHR35793">
    <property type="entry name" value="INNER MEMBRANE PROTEIN YJIG"/>
    <property type="match status" value="1"/>
</dbReference>
<dbReference type="Pfam" id="PF07670">
    <property type="entry name" value="Gate"/>
    <property type="match status" value="1"/>
</dbReference>